<keyword evidence="1" id="KW-1133">Transmembrane helix</keyword>
<dbReference type="RefSeq" id="WP_378167950.1">
    <property type="nucleotide sequence ID" value="NZ_JBHSBU010000001.1"/>
</dbReference>
<keyword evidence="3" id="KW-1185">Reference proteome</keyword>
<evidence type="ECO:0000256" key="1">
    <source>
        <dbReference type="SAM" id="Phobius"/>
    </source>
</evidence>
<dbReference type="EMBL" id="JBHSBU010000001">
    <property type="protein sequence ID" value="MFC4161707.1"/>
    <property type="molecule type" value="Genomic_DNA"/>
</dbReference>
<keyword evidence="1" id="KW-0812">Transmembrane</keyword>
<dbReference type="Proteomes" id="UP001595791">
    <property type="component" value="Unassembled WGS sequence"/>
</dbReference>
<organism evidence="2 3">
    <name type="scientific">Chitinimonas lacunae</name>
    <dbReference type="NCBI Taxonomy" id="1963018"/>
    <lineage>
        <taxon>Bacteria</taxon>
        <taxon>Pseudomonadati</taxon>
        <taxon>Pseudomonadota</taxon>
        <taxon>Betaproteobacteria</taxon>
        <taxon>Neisseriales</taxon>
        <taxon>Chitinibacteraceae</taxon>
        <taxon>Chitinimonas</taxon>
    </lineage>
</organism>
<proteinExistence type="predicted"/>
<gene>
    <name evidence="2" type="ORF">ACFOW7_20435</name>
</gene>
<protein>
    <submittedName>
        <fullName evidence="2">Uncharacterized protein</fullName>
    </submittedName>
</protein>
<name>A0ABV8MY76_9NEIS</name>
<comment type="caution">
    <text evidence="2">The sequence shown here is derived from an EMBL/GenBank/DDBJ whole genome shotgun (WGS) entry which is preliminary data.</text>
</comment>
<evidence type="ECO:0000313" key="3">
    <source>
        <dbReference type="Proteomes" id="UP001595791"/>
    </source>
</evidence>
<feature type="transmembrane region" description="Helical" evidence="1">
    <location>
        <begin position="20"/>
        <end position="45"/>
    </location>
</feature>
<keyword evidence="1" id="KW-0472">Membrane</keyword>
<reference evidence="3" key="1">
    <citation type="journal article" date="2019" name="Int. J. Syst. Evol. Microbiol.">
        <title>The Global Catalogue of Microorganisms (GCM) 10K type strain sequencing project: providing services to taxonomists for standard genome sequencing and annotation.</title>
        <authorList>
            <consortium name="The Broad Institute Genomics Platform"/>
            <consortium name="The Broad Institute Genome Sequencing Center for Infectious Disease"/>
            <person name="Wu L."/>
            <person name="Ma J."/>
        </authorList>
    </citation>
    <scope>NUCLEOTIDE SEQUENCE [LARGE SCALE GENOMIC DNA]</scope>
    <source>
        <strain evidence="3">LMG 29894</strain>
    </source>
</reference>
<evidence type="ECO:0000313" key="2">
    <source>
        <dbReference type="EMBL" id="MFC4161707.1"/>
    </source>
</evidence>
<accession>A0ABV8MY76</accession>
<sequence length="239" mass="26451">MIDNTAQPTSSSRAQRFFTLVWRIDALLLLGLGVALATTVMVSLISQALSSTHVSDAVELNVSPARQRPAELGLAELTESGQPGWLMAALHSQQPGDSLGYGSSAKFQTNAVRNLFFYQPASGASRWLFAGNGQVVLAQTPEAEHKEAERRWRWYEIVSQDSNQDGLLDRDDQHRLVISKLDGSAQRTLLAAFDRLETINLTGDQLVVLVRQQDRTHLYQYDLAAAKLVREQVIDFGKS</sequence>